<organism evidence="4 5">
    <name type="scientific">Streptomyces glaucosporus</name>
    <dbReference type="NCBI Taxonomy" id="284044"/>
    <lineage>
        <taxon>Bacteria</taxon>
        <taxon>Bacillati</taxon>
        <taxon>Actinomycetota</taxon>
        <taxon>Actinomycetes</taxon>
        <taxon>Kitasatosporales</taxon>
        <taxon>Streptomycetaceae</taxon>
        <taxon>Streptomyces</taxon>
    </lineage>
</organism>
<keyword evidence="2" id="KW-1133">Transmembrane helix</keyword>
<feature type="region of interest" description="Disordered" evidence="1">
    <location>
        <begin position="59"/>
        <end position="149"/>
    </location>
</feature>
<feature type="compositionally biased region" description="Pro residues" evidence="1">
    <location>
        <begin position="77"/>
        <end position="93"/>
    </location>
</feature>
<reference evidence="4 5" key="1">
    <citation type="journal article" date="2019" name="Int. J. Syst. Evol. Microbiol.">
        <title>The Global Catalogue of Microorganisms (GCM) 10K type strain sequencing project: providing services to taxonomists for standard genome sequencing and annotation.</title>
        <authorList>
            <consortium name="The Broad Institute Genomics Platform"/>
            <consortium name="The Broad Institute Genome Sequencing Center for Infectious Disease"/>
            <person name="Wu L."/>
            <person name="Ma J."/>
        </authorList>
    </citation>
    <scope>NUCLEOTIDE SEQUENCE [LARGE SCALE GENOMIC DNA]</scope>
    <source>
        <strain evidence="4 5">JCM 6921</strain>
    </source>
</reference>
<feature type="compositionally biased region" description="Low complexity" evidence="1">
    <location>
        <begin position="61"/>
        <end position="76"/>
    </location>
</feature>
<feature type="domain" description="Peptidoglycan binding-like" evidence="3">
    <location>
        <begin position="132"/>
        <end position="192"/>
    </location>
</feature>
<evidence type="ECO:0000313" key="4">
    <source>
        <dbReference type="EMBL" id="GAA2404541.1"/>
    </source>
</evidence>
<dbReference type="InterPro" id="IPR036365">
    <property type="entry name" value="PGBD-like_sf"/>
</dbReference>
<feature type="region of interest" description="Disordered" evidence="1">
    <location>
        <begin position="1"/>
        <end position="26"/>
    </location>
</feature>
<dbReference type="Gene3D" id="1.10.101.10">
    <property type="entry name" value="PGBD-like superfamily/PGBD"/>
    <property type="match status" value="1"/>
</dbReference>
<dbReference type="RefSeq" id="WP_344631993.1">
    <property type="nucleotide sequence ID" value="NZ_BAAATJ010000016.1"/>
</dbReference>
<sequence>MAVRPDPAATFRPPAPGTGFLNGRRGPRTGVLLLTTGAIGTALAALLLASGVLTPVDPRRPAGLPAPSPGSSSPVPSRTPEPPAKTPPAPDVPSPDASGAAATSAAPAPEASGSPSGPSRPGEPGVLRPGDSGPEVSRLQERLRGIPHIYPGGAVDGRYGGELARAVARFQEWYGVRGDEEGVYGDDTRRRLEEVLRRTAPGGSPSPAPGHG</sequence>
<name>A0ABN3IGT3_9ACTN</name>
<dbReference type="Proteomes" id="UP001500058">
    <property type="component" value="Unassembled WGS sequence"/>
</dbReference>
<accession>A0ABN3IGT3</accession>
<protein>
    <recommendedName>
        <fullName evidence="3">Peptidoglycan binding-like domain-containing protein</fullName>
    </recommendedName>
</protein>
<gene>
    <name evidence="4" type="ORF">GCM10010420_35090</name>
</gene>
<keyword evidence="2" id="KW-0812">Transmembrane</keyword>
<keyword evidence="2" id="KW-0472">Membrane</keyword>
<evidence type="ECO:0000256" key="1">
    <source>
        <dbReference type="SAM" id="MobiDB-lite"/>
    </source>
</evidence>
<feature type="transmembrane region" description="Helical" evidence="2">
    <location>
        <begin position="31"/>
        <end position="53"/>
    </location>
</feature>
<dbReference type="InterPro" id="IPR036366">
    <property type="entry name" value="PGBDSf"/>
</dbReference>
<dbReference type="EMBL" id="BAAATJ010000016">
    <property type="protein sequence ID" value="GAA2404541.1"/>
    <property type="molecule type" value="Genomic_DNA"/>
</dbReference>
<proteinExistence type="predicted"/>
<evidence type="ECO:0000259" key="3">
    <source>
        <dbReference type="Pfam" id="PF01471"/>
    </source>
</evidence>
<dbReference type="SUPFAM" id="SSF47090">
    <property type="entry name" value="PGBD-like"/>
    <property type="match status" value="1"/>
</dbReference>
<comment type="caution">
    <text evidence="4">The sequence shown here is derived from an EMBL/GenBank/DDBJ whole genome shotgun (WGS) entry which is preliminary data.</text>
</comment>
<keyword evidence="5" id="KW-1185">Reference proteome</keyword>
<evidence type="ECO:0000313" key="5">
    <source>
        <dbReference type="Proteomes" id="UP001500058"/>
    </source>
</evidence>
<dbReference type="InterPro" id="IPR002477">
    <property type="entry name" value="Peptidoglycan-bd-like"/>
</dbReference>
<feature type="compositionally biased region" description="Low complexity" evidence="1">
    <location>
        <begin position="94"/>
        <end position="125"/>
    </location>
</feature>
<dbReference type="Pfam" id="PF01471">
    <property type="entry name" value="PG_binding_1"/>
    <property type="match status" value="1"/>
</dbReference>
<evidence type="ECO:0000256" key="2">
    <source>
        <dbReference type="SAM" id="Phobius"/>
    </source>
</evidence>